<dbReference type="AlphaFoldDB" id="A0A9P4M2Z1"/>
<dbReference type="PANTHER" id="PTHR16943:SF8">
    <property type="entry name" value="2-METHYLCITRATE DEHYDRATASE"/>
    <property type="match status" value="1"/>
</dbReference>
<dbReference type="OrthoDB" id="10267976at2759"/>
<reference evidence="4" key="1">
    <citation type="journal article" date="2020" name="Stud. Mycol.">
        <title>101 Dothideomycetes genomes: a test case for predicting lifestyles and emergence of pathogens.</title>
        <authorList>
            <person name="Haridas S."/>
            <person name="Albert R."/>
            <person name="Binder M."/>
            <person name="Bloem J."/>
            <person name="Labutti K."/>
            <person name="Salamov A."/>
            <person name="Andreopoulos B."/>
            <person name="Baker S."/>
            <person name="Barry K."/>
            <person name="Bills G."/>
            <person name="Bluhm B."/>
            <person name="Cannon C."/>
            <person name="Castanera R."/>
            <person name="Culley D."/>
            <person name="Daum C."/>
            <person name="Ezra D."/>
            <person name="Gonzalez J."/>
            <person name="Henrissat B."/>
            <person name="Kuo A."/>
            <person name="Liang C."/>
            <person name="Lipzen A."/>
            <person name="Lutzoni F."/>
            <person name="Magnuson J."/>
            <person name="Mondo S."/>
            <person name="Nolan M."/>
            <person name="Ohm R."/>
            <person name="Pangilinan J."/>
            <person name="Park H.-J."/>
            <person name="Ramirez L."/>
            <person name="Alfaro M."/>
            <person name="Sun H."/>
            <person name="Tritt A."/>
            <person name="Yoshinaga Y."/>
            <person name="Zwiers L.-H."/>
            <person name="Turgeon B."/>
            <person name="Goodwin S."/>
            <person name="Spatafora J."/>
            <person name="Crous P."/>
            <person name="Grigoriev I."/>
        </authorList>
    </citation>
    <scope>NUCLEOTIDE SEQUENCE</scope>
    <source>
        <strain evidence="4">CBS 133067</strain>
    </source>
</reference>
<accession>A0A9P4M2Z1</accession>
<dbReference type="InterPro" id="IPR042183">
    <property type="entry name" value="MmgE/PrpD_sf_1"/>
</dbReference>
<dbReference type="EMBL" id="ML978142">
    <property type="protein sequence ID" value="KAF2092772.1"/>
    <property type="molecule type" value="Genomic_DNA"/>
</dbReference>
<keyword evidence="5" id="KW-1185">Reference proteome</keyword>
<dbReference type="InterPro" id="IPR045336">
    <property type="entry name" value="MmgE_PrpD_N"/>
</dbReference>
<dbReference type="PANTHER" id="PTHR16943">
    <property type="entry name" value="2-METHYLCITRATE DEHYDRATASE-RELATED"/>
    <property type="match status" value="1"/>
</dbReference>
<dbReference type="Proteomes" id="UP000799772">
    <property type="component" value="Unassembled WGS sequence"/>
</dbReference>
<name>A0A9P4M2Z1_9PEZI</name>
<dbReference type="Pfam" id="PF03972">
    <property type="entry name" value="MmgE_PrpD_N"/>
    <property type="match status" value="1"/>
</dbReference>
<dbReference type="InterPro" id="IPR036148">
    <property type="entry name" value="MmgE/PrpD_sf"/>
</dbReference>
<proteinExistence type="inferred from homology"/>
<protein>
    <submittedName>
        <fullName evidence="4">2-methylcitrate dehydratase PrpD</fullName>
    </submittedName>
</protein>
<evidence type="ECO:0000256" key="1">
    <source>
        <dbReference type="ARBA" id="ARBA00006174"/>
    </source>
</evidence>
<sequence length="482" mass="52192">MASTTEQEVSAGPTAQLSSWVSSVTLSDIPDEIQTRAKYLILDGLACALVGAHLPWSEKAAKAILEMESNDGAYVFGWDRKISPLSAALINSTFLQGFELDDWHSEAPLHSNSILLPALFAAAQQLSKADRSITVSGSDLLLATIVGYEVGPRVGNGLYGAHVLTQGWHSGAVFGPAASAAAVGKLIGLSPDQIEDAFGIACTQACGLMSAQFGSEVKRMQHGFAARNGLLAALLARGGYVGIKRVFEQDYGGFLKQFSMGNGMDPQYKPNEVAKELGKKWQTNGVRVKPYASMAGTHPTIDCIRKLQELHPEQMRNFEGMKKINIELGEAAYHHGGWKATRPLTSTGAQMSNSYAAATQIVHGSVLPAQYRHDMLENDDVWRLVDMSDCELLPSLAKSFAQIVTIEFNDGTTLSQRVEAARGVNPALSNDEIVEKFRMLTKDIIDIERGRKIEEMVLGLDHCSNVSLLEELMAGVTKNPIE</sequence>
<evidence type="ECO:0000259" key="2">
    <source>
        <dbReference type="Pfam" id="PF03972"/>
    </source>
</evidence>
<evidence type="ECO:0000313" key="5">
    <source>
        <dbReference type="Proteomes" id="UP000799772"/>
    </source>
</evidence>
<dbReference type="InterPro" id="IPR005656">
    <property type="entry name" value="MmgE_PrpD"/>
</dbReference>
<dbReference type="InterPro" id="IPR045337">
    <property type="entry name" value="MmgE_PrpD_C"/>
</dbReference>
<evidence type="ECO:0000259" key="3">
    <source>
        <dbReference type="Pfam" id="PF19305"/>
    </source>
</evidence>
<dbReference type="InterPro" id="IPR042188">
    <property type="entry name" value="MmgE/PrpD_sf_2"/>
</dbReference>
<evidence type="ECO:0000313" key="4">
    <source>
        <dbReference type="EMBL" id="KAF2092772.1"/>
    </source>
</evidence>
<gene>
    <name evidence="4" type="ORF">NA57DRAFT_49484</name>
</gene>
<dbReference type="Gene3D" id="3.30.1330.120">
    <property type="entry name" value="2-methylcitrate dehydratase PrpD"/>
    <property type="match status" value="1"/>
</dbReference>
<dbReference type="SUPFAM" id="SSF103378">
    <property type="entry name" value="2-methylcitrate dehydratase PrpD"/>
    <property type="match status" value="1"/>
</dbReference>
<organism evidence="4 5">
    <name type="scientific">Rhizodiscina lignyota</name>
    <dbReference type="NCBI Taxonomy" id="1504668"/>
    <lineage>
        <taxon>Eukaryota</taxon>
        <taxon>Fungi</taxon>
        <taxon>Dikarya</taxon>
        <taxon>Ascomycota</taxon>
        <taxon>Pezizomycotina</taxon>
        <taxon>Dothideomycetes</taxon>
        <taxon>Pleosporomycetidae</taxon>
        <taxon>Aulographales</taxon>
        <taxon>Rhizodiscinaceae</taxon>
        <taxon>Rhizodiscina</taxon>
    </lineage>
</organism>
<feature type="domain" description="MmgE/PrpD N-terminal" evidence="2">
    <location>
        <begin position="16"/>
        <end position="265"/>
    </location>
</feature>
<comment type="similarity">
    <text evidence="1">Belongs to the PrpD family.</text>
</comment>
<dbReference type="Gene3D" id="1.10.4100.10">
    <property type="entry name" value="2-methylcitrate dehydratase PrpD"/>
    <property type="match status" value="1"/>
</dbReference>
<comment type="caution">
    <text evidence="4">The sequence shown here is derived from an EMBL/GenBank/DDBJ whole genome shotgun (WGS) entry which is preliminary data.</text>
</comment>
<feature type="domain" description="MmgE/PrpD C-terminal" evidence="3">
    <location>
        <begin position="291"/>
        <end position="461"/>
    </location>
</feature>
<dbReference type="Pfam" id="PF19305">
    <property type="entry name" value="MmgE_PrpD_C"/>
    <property type="match status" value="1"/>
</dbReference>
<dbReference type="GO" id="GO:0016829">
    <property type="term" value="F:lyase activity"/>
    <property type="evidence" value="ECO:0007669"/>
    <property type="project" value="InterPro"/>
</dbReference>